<dbReference type="GO" id="GO:0046872">
    <property type="term" value="F:metal ion binding"/>
    <property type="evidence" value="ECO:0007669"/>
    <property type="project" value="UniProtKB-KW"/>
</dbReference>
<dbReference type="AlphaFoldDB" id="A0AAE0LDI5"/>
<evidence type="ECO:0000256" key="3">
    <source>
        <dbReference type="ARBA" id="ARBA00022801"/>
    </source>
</evidence>
<dbReference type="Pfam" id="PF00753">
    <property type="entry name" value="Lactamase_B"/>
    <property type="match status" value="1"/>
</dbReference>
<dbReference type="SUPFAM" id="SSF56281">
    <property type="entry name" value="Metallo-hydrolase/oxidoreductase"/>
    <property type="match status" value="1"/>
</dbReference>
<evidence type="ECO:0000259" key="5">
    <source>
        <dbReference type="Pfam" id="PF00753"/>
    </source>
</evidence>
<comment type="caution">
    <text evidence="6">The sequence shown here is derived from an EMBL/GenBank/DDBJ whole genome shotgun (WGS) entry which is preliminary data.</text>
</comment>
<keyword evidence="7" id="KW-1185">Reference proteome</keyword>
<dbReference type="Proteomes" id="UP001190700">
    <property type="component" value="Unassembled WGS sequence"/>
</dbReference>
<evidence type="ECO:0000313" key="7">
    <source>
        <dbReference type="Proteomes" id="UP001190700"/>
    </source>
</evidence>
<gene>
    <name evidence="6" type="ORF">CYMTET_10754</name>
</gene>
<sequence length="124" mass="13393">MGGITMQPPVEPDHYVEDGQTLEVGELHFEVITTPGHSPGHICFYERRHGILFGGDLIIGGSIGRTDLEGADSVLMVASLQRISDLPGNTVLYSGHSAPTKLSIQLQKNNALRAALGTRFQQEL</sequence>
<keyword evidence="2" id="KW-0479">Metal-binding</keyword>
<protein>
    <recommendedName>
        <fullName evidence="5">Metallo-beta-lactamase domain-containing protein</fullName>
    </recommendedName>
</protein>
<keyword evidence="3" id="KW-0378">Hydrolase</keyword>
<dbReference type="InterPro" id="IPR051453">
    <property type="entry name" value="MBL_Glyoxalase_II"/>
</dbReference>
<evidence type="ECO:0000313" key="6">
    <source>
        <dbReference type="EMBL" id="KAK3281461.1"/>
    </source>
</evidence>
<accession>A0AAE0LDI5</accession>
<organism evidence="6 7">
    <name type="scientific">Cymbomonas tetramitiformis</name>
    <dbReference type="NCBI Taxonomy" id="36881"/>
    <lineage>
        <taxon>Eukaryota</taxon>
        <taxon>Viridiplantae</taxon>
        <taxon>Chlorophyta</taxon>
        <taxon>Pyramimonadophyceae</taxon>
        <taxon>Pyramimonadales</taxon>
        <taxon>Pyramimonadaceae</taxon>
        <taxon>Cymbomonas</taxon>
    </lineage>
</organism>
<evidence type="ECO:0000256" key="1">
    <source>
        <dbReference type="ARBA" id="ARBA00001947"/>
    </source>
</evidence>
<dbReference type="GO" id="GO:0016787">
    <property type="term" value="F:hydrolase activity"/>
    <property type="evidence" value="ECO:0007669"/>
    <property type="project" value="UniProtKB-KW"/>
</dbReference>
<evidence type="ECO:0000256" key="2">
    <source>
        <dbReference type="ARBA" id="ARBA00022723"/>
    </source>
</evidence>
<reference evidence="6 7" key="1">
    <citation type="journal article" date="2015" name="Genome Biol. Evol.">
        <title>Comparative Genomics of a Bacterivorous Green Alga Reveals Evolutionary Causalities and Consequences of Phago-Mixotrophic Mode of Nutrition.</title>
        <authorList>
            <person name="Burns J.A."/>
            <person name="Paasch A."/>
            <person name="Narechania A."/>
            <person name="Kim E."/>
        </authorList>
    </citation>
    <scope>NUCLEOTIDE SEQUENCE [LARGE SCALE GENOMIC DNA]</scope>
    <source>
        <strain evidence="6 7">PLY_AMNH</strain>
    </source>
</reference>
<dbReference type="InterPro" id="IPR036866">
    <property type="entry name" value="RibonucZ/Hydroxyglut_hydro"/>
</dbReference>
<evidence type="ECO:0000256" key="4">
    <source>
        <dbReference type="ARBA" id="ARBA00022833"/>
    </source>
</evidence>
<dbReference type="InterPro" id="IPR001279">
    <property type="entry name" value="Metallo-B-lactamas"/>
</dbReference>
<keyword evidence="4" id="KW-0862">Zinc</keyword>
<dbReference type="EMBL" id="LGRX02003829">
    <property type="protein sequence ID" value="KAK3281461.1"/>
    <property type="molecule type" value="Genomic_DNA"/>
</dbReference>
<dbReference type="PANTHER" id="PTHR46233">
    <property type="entry name" value="HYDROXYACYLGLUTATHIONE HYDROLASE GLOC"/>
    <property type="match status" value="1"/>
</dbReference>
<name>A0AAE0LDI5_9CHLO</name>
<feature type="domain" description="Metallo-beta-lactamase" evidence="5">
    <location>
        <begin position="11"/>
        <end position="96"/>
    </location>
</feature>
<dbReference type="Gene3D" id="3.60.15.10">
    <property type="entry name" value="Ribonuclease Z/Hydroxyacylglutathione hydrolase-like"/>
    <property type="match status" value="1"/>
</dbReference>
<proteinExistence type="predicted"/>
<dbReference type="PANTHER" id="PTHR46233:SF3">
    <property type="entry name" value="HYDROXYACYLGLUTATHIONE HYDROLASE GLOC"/>
    <property type="match status" value="1"/>
</dbReference>
<comment type="cofactor">
    <cofactor evidence="1">
        <name>Zn(2+)</name>
        <dbReference type="ChEBI" id="CHEBI:29105"/>
    </cofactor>
</comment>